<keyword evidence="2" id="KW-1185">Reference proteome</keyword>
<accession>A0A2S4W795</accession>
<proteinExistence type="predicted"/>
<protein>
    <submittedName>
        <fullName evidence="1">Uncharacterized protein</fullName>
    </submittedName>
</protein>
<comment type="caution">
    <text evidence="1">The sequence shown here is derived from an EMBL/GenBank/DDBJ whole genome shotgun (WGS) entry which is preliminary data.</text>
</comment>
<reference evidence="1" key="1">
    <citation type="submission" date="2017-12" db="EMBL/GenBank/DDBJ databases">
        <title>Gene loss provides genomic basis for host adaptation in cereal stripe rust fungi.</title>
        <authorList>
            <person name="Xia C."/>
        </authorList>
    </citation>
    <scope>NUCLEOTIDE SEQUENCE [LARGE SCALE GENOMIC DNA]</scope>
    <source>
        <strain evidence="1">93-210</strain>
    </source>
</reference>
<dbReference type="VEuPathDB" id="FungiDB:PSHT_03322"/>
<evidence type="ECO:0000313" key="1">
    <source>
        <dbReference type="EMBL" id="POW17644.1"/>
    </source>
</evidence>
<sequence length="116" mass="13474">MKLSSIFLTLIICHGLFEFSDATPVPIPKKHHGHKDAPEHTEDHRKKTKDHKETKEHKETKDHHKETQKHHKETHSKSKETSAHRGTKEEDPSVDSDFLKVDWGGNVLAYEGYFEE</sequence>
<dbReference type="OrthoDB" id="2507412at2759"/>
<dbReference type="VEuPathDB" id="FungiDB:PSTT_00455"/>
<gene>
    <name evidence="1" type="ORF">PSTT_00455</name>
</gene>
<evidence type="ECO:0000313" key="2">
    <source>
        <dbReference type="Proteomes" id="UP000239156"/>
    </source>
</evidence>
<dbReference type="AlphaFoldDB" id="A0A2S4W795"/>
<name>A0A2S4W795_9BASI</name>
<organism evidence="1 2">
    <name type="scientific">Puccinia striiformis</name>
    <dbReference type="NCBI Taxonomy" id="27350"/>
    <lineage>
        <taxon>Eukaryota</taxon>
        <taxon>Fungi</taxon>
        <taxon>Dikarya</taxon>
        <taxon>Basidiomycota</taxon>
        <taxon>Pucciniomycotina</taxon>
        <taxon>Pucciniomycetes</taxon>
        <taxon>Pucciniales</taxon>
        <taxon>Pucciniaceae</taxon>
        <taxon>Puccinia</taxon>
    </lineage>
</organism>
<dbReference type="EMBL" id="PKSL01000002">
    <property type="protein sequence ID" value="POW17644.1"/>
    <property type="molecule type" value="Genomic_DNA"/>
</dbReference>
<dbReference type="Proteomes" id="UP000239156">
    <property type="component" value="Unassembled WGS sequence"/>
</dbReference>